<accession>A0A9E7MBG4</accession>
<evidence type="ECO:0000313" key="3">
    <source>
        <dbReference type="EMBL" id="USH00885.1"/>
    </source>
</evidence>
<dbReference type="Pfam" id="PF04041">
    <property type="entry name" value="Glyco_hydro_130"/>
    <property type="match status" value="1"/>
</dbReference>
<proteinExistence type="predicted"/>
<keyword evidence="4" id="KW-1185">Reference proteome</keyword>
<keyword evidence="2" id="KW-0808">Transferase</keyword>
<organism evidence="3 4">
    <name type="scientific">Thermococcus argininiproducens</name>
    <dbReference type="NCBI Taxonomy" id="2866384"/>
    <lineage>
        <taxon>Archaea</taxon>
        <taxon>Methanobacteriati</taxon>
        <taxon>Methanobacteriota</taxon>
        <taxon>Thermococci</taxon>
        <taxon>Thermococcales</taxon>
        <taxon>Thermococcaceae</taxon>
        <taxon>Thermococcus</taxon>
    </lineage>
</organism>
<dbReference type="Gene3D" id="2.115.10.20">
    <property type="entry name" value="Glycosyl hydrolase domain, family 43"/>
    <property type="match status" value="1"/>
</dbReference>
<dbReference type="PANTHER" id="PTHR34106:SF5">
    <property type="entry name" value="GLYCOSIDASE"/>
    <property type="match status" value="1"/>
</dbReference>
<dbReference type="KEGG" id="thei:K1720_04315"/>
<dbReference type="GO" id="GO:0016757">
    <property type="term" value="F:glycosyltransferase activity"/>
    <property type="evidence" value="ECO:0007669"/>
    <property type="project" value="UniProtKB-KW"/>
</dbReference>
<dbReference type="CDD" id="cd18610">
    <property type="entry name" value="GH130_BT3780-like"/>
    <property type="match status" value="1"/>
</dbReference>
<sequence>MNGYTRVSDKPILSPGEYPFESKATFNPAAIVVNDTIYLFYRAQDNKFRSYIALATSKDGINFKKYPQPVIYPTLPEERMGCEDPRIVKINDTYYMTYTAFDGSTARLAIASSKDLIHWEKHGIVFPEWPWTKSGAILPVEINGTYIMFFGDWKIWIAYSKDLIHWKADWKNPILEARLKMFDERLVEPGPPPILTDRGILLFYNGASWEKGYSIGWVLLDPSNPYRVIARSDEPIFEPQLLWEKVGNVPNVVFAEALVSYKGKWIMYYGAADKYIGAITAPACRFSFYGKEIKIAWFNEWLNKVFWRLYGENYP</sequence>
<name>A0A9E7MBG4_9EURY</name>
<dbReference type="PANTHER" id="PTHR34106">
    <property type="entry name" value="GLYCOSIDASE"/>
    <property type="match status" value="1"/>
</dbReference>
<gene>
    <name evidence="3" type="ORF">K1720_04315</name>
</gene>
<dbReference type="InterPro" id="IPR023296">
    <property type="entry name" value="Glyco_hydro_beta-prop_sf"/>
</dbReference>
<reference evidence="3 4" key="1">
    <citation type="submission" date="2021-08" db="EMBL/GenBank/DDBJ databases">
        <title>Thermococcus onnuriiensis IOH2.</title>
        <authorList>
            <person name="Park Y.-J."/>
        </authorList>
    </citation>
    <scope>NUCLEOTIDE SEQUENCE [LARGE SCALE GENOMIC DNA]</scope>
    <source>
        <strain evidence="3 4">IOH2</strain>
    </source>
</reference>
<dbReference type="Proteomes" id="UP001056425">
    <property type="component" value="Chromosome"/>
</dbReference>
<evidence type="ECO:0000313" key="4">
    <source>
        <dbReference type="Proteomes" id="UP001056425"/>
    </source>
</evidence>
<keyword evidence="3" id="KW-0378">Hydrolase</keyword>
<evidence type="ECO:0000256" key="2">
    <source>
        <dbReference type="ARBA" id="ARBA00022679"/>
    </source>
</evidence>
<dbReference type="SUPFAM" id="SSF75005">
    <property type="entry name" value="Arabinanase/levansucrase/invertase"/>
    <property type="match status" value="1"/>
</dbReference>
<dbReference type="EMBL" id="CP080572">
    <property type="protein sequence ID" value="USH00885.1"/>
    <property type="molecule type" value="Genomic_DNA"/>
</dbReference>
<evidence type="ECO:0000256" key="1">
    <source>
        <dbReference type="ARBA" id="ARBA00022676"/>
    </source>
</evidence>
<dbReference type="InterPro" id="IPR007184">
    <property type="entry name" value="Mannoside_phosphorylase"/>
</dbReference>
<dbReference type="GO" id="GO:0016787">
    <property type="term" value="F:hydrolase activity"/>
    <property type="evidence" value="ECO:0007669"/>
    <property type="project" value="UniProtKB-KW"/>
</dbReference>
<keyword evidence="1" id="KW-0328">Glycosyltransferase</keyword>
<dbReference type="PIRSF" id="PIRSF016202">
    <property type="entry name" value="PH1107"/>
    <property type="match status" value="1"/>
</dbReference>
<protein>
    <submittedName>
        <fullName evidence="3">Glycoside hydrolase family 130 protein</fullName>
    </submittedName>
</protein>
<dbReference type="AlphaFoldDB" id="A0A9E7MBG4"/>